<dbReference type="AlphaFoldDB" id="A0A0H3LVE9"/>
<accession>A0A0H3LVE9</accession>
<dbReference type="KEGG" id="bhe:BH01440"/>
<gene>
    <name evidence="1" type="ordered locus">BH01440</name>
</gene>
<dbReference type="PaxDb" id="283166-BH01440"/>
<dbReference type="EMBL" id="BX897699">
    <property type="protein sequence ID" value="CAF26956.1"/>
    <property type="molecule type" value="Genomic_DNA"/>
</dbReference>
<organism evidence="1 2">
    <name type="scientific">Bartonella henselae (strain ATCC 49882 / DSM 28221 / CCUG 30454 / Houston 1)</name>
    <name type="common">Rochalimaea henselae</name>
    <dbReference type="NCBI Taxonomy" id="283166"/>
    <lineage>
        <taxon>Bacteria</taxon>
        <taxon>Pseudomonadati</taxon>
        <taxon>Pseudomonadota</taxon>
        <taxon>Alphaproteobacteria</taxon>
        <taxon>Hyphomicrobiales</taxon>
        <taxon>Bartonellaceae</taxon>
        <taxon>Bartonella</taxon>
    </lineage>
</organism>
<dbReference type="Proteomes" id="UP000000421">
    <property type="component" value="Chromosome"/>
</dbReference>
<keyword evidence="2" id="KW-1185">Reference proteome</keyword>
<name>A0A0H3LVE9_BARHE</name>
<protein>
    <submittedName>
        <fullName evidence="1">Uncharacterized protein</fullName>
    </submittedName>
</protein>
<dbReference type="eggNOG" id="COG2842">
    <property type="taxonomic scope" value="Bacteria"/>
</dbReference>
<sequence length="159" mass="18165">MSKSQYKMSKITYASGKMRPPSLIQKLNVYKPFLLIVDINSTNFALVGNGEILGHLFYRQNSPSYTQIKSRLVIYPKCCKLYSEDIAIPLHDWKIENLGAIKLLTKHNSLKTGTLHQIDKTMMLVYMAAFGEDSGVRSKISKPHGKTATWRNQHDLFMQ</sequence>
<reference evidence="1 2" key="1">
    <citation type="journal article" date="2004" name="Proc. Natl. Acad. Sci. U.S.A.">
        <title>The louse-borne human pathogen Bartonella quintana is a genomic derivative of the zoonotic agent Bartonella henselae.</title>
        <authorList>
            <person name="Alsmark U.C.M."/>
            <person name="Frank A.C."/>
            <person name="Karlberg E.O."/>
            <person name="Legault B.-A."/>
            <person name="Ardell D.H."/>
            <person name="Canbaeck B."/>
            <person name="Eriksson A.-S."/>
            <person name="Naeslund A.K."/>
            <person name="Handley S.A."/>
            <person name="Huvet M."/>
            <person name="La Scola B."/>
            <person name="Holmberg M."/>
            <person name="Andersson S.G.E."/>
        </authorList>
    </citation>
    <scope>NUCLEOTIDE SEQUENCE [LARGE SCALE GENOMIC DNA]</scope>
    <source>
        <strain evidence="2">ATCC 49882 / DSM 28221 / CCUG 30454 / Houston 1</strain>
    </source>
</reference>
<dbReference type="OrthoDB" id="7926426at2"/>
<evidence type="ECO:0000313" key="1">
    <source>
        <dbReference type="EMBL" id="CAF26956.1"/>
    </source>
</evidence>
<evidence type="ECO:0000313" key="2">
    <source>
        <dbReference type="Proteomes" id="UP000000421"/>
    </source>
</evidence>
<dbReference type="EnsemblBacteria" id="CAF26956">
    <property type="protein sequence ID" value="CAF26956"/>
    <property type="gene ID" value="BH01440"/>
</dbReference>
<proteinExistence type="predicted"/>